<accession>A0A1E4SGG5</accession>
<gene>
    <name evidence="2" type="ORF">CANTADRAFT_53707</name>
</gene>
<name>A0A1E4SGG5_9ASCO</name>
<dbReference type="InterPro" id="IPR005556">
    <property type="entry name" value="SUN"/>
</dbReference>
<dbReference type="RefSeq" id="XP_020063677.1">
    <property type="nucleotide sequence ID" value="XM_020210244.1"/>
</dbReference>
<evidence type="ECO:0000256" key="1">
    <source>
        <dbReference type="ARBA" id="ARBA00010579"/>
    </source>
</evidence>
<evidence type="ECO:0000313" key="2">
    <source>
        <dbReference type="EMBL" id="ODV78555.1"/>
    </source>
</evidence>
<dbReference type="STRING" id="984487.A0A1E4SGG5"/>
<comment type="similarity">
    <text evidence="1">Belongs to the SUN family.</text>
</comment>
<organism evidence="2 3">
    <name type="scientific">Suhomyces tanzawaensis NRRL Y-17324</name>
    <dbReference type="NCBI Taxonomy" id="984487"/>
    <lineage>
        <taxon>Eukaryota</taxon>
        <taxon>Fungi</taxon>
        <taxon>Dikarya</taxon>
        <taxon>Ascomycota</taxon>
        <taxon>Saccharomycotina</taxon>
        <taxon>Pichiomycetes</taxon>
        <taxon>Debaryomycetaceae</taxon>
        <taxon>Suhomyces</taxon>
    </lineage>
</organism>
<dbReference type="AlphaFoldDB" id="A0A1E4SGG5"/>
<sequence length="270" mass="28149">MASAAPTKTCSLPTDGDLVKISGASNDGWAMSPDQKCTAGSYCPYACPPGKVMAQWDPSAKSYTYPESQNGGLKCNDDGTVSKPFSDKPYCVDGEGTVKVDNSADGEVAFCQTVLPGDESMLIPTTISNGKTETIAVPGPNYWAGTAAHYYINAPGVSASDGCIWGSKDKPKGNWAPYVAGANVDDNGNTFIKIGWNPKYIDDFSGEKPSFGIRISCADGDCNGSGCEIDPSKTGYNGVSGDSSGKQQGASYCVITAKDLKSANIEVFSI</sequence>
<proteinExistence type="inferred from homology"/>
<keyword evidence="3" id="KW-1185">Reference proteome</keyword>
<protein>
    <recommendedName>
        <fullName evidence="4">Glycoside hydrolase family 132 protein</fullName>
    </recommendedName>
</protein>
<dbReference type="PANTHER" id="PTHR31654">
    <property type="entry name" value="SECRETED BETA-GLUCOSIDASE ADG3-RELATED"/>
    <property type="match status" value="1"/>
</dbReference>
<reference evidence="3" key="1">
    <citation type="submission" date="2016-05" db="EMBL/GenBank/DDBJ databases">
        <title>Comparative genomics of biotechnologically important yeasts.</title>
        <authorList>
            <consortium name="DOE Joint Genome Institute"/>
            <person name="Riley R."/>
            <person name="Haridas S."/>
            <person name="Wolfe K.H."/>
            <person name="Lopes M.R."/>
            <person name="Hittinger C.T."/>
            <person name="Goker M."/>
            <person name="Salamov A."/>
            <person name="Wisecaver J."/>
            <person name="Long T.M."/>
            <person name="Aerts A.L."/>
            <person name="Barry K."/>
            <person name="Choi C."/>
            <person name="Clum A."/>
            <person name="Coughlan A.Y."/>
            <person name="Deshpande S."/>
            <person name="Douglass A.P."/>
            <person name="Hanson S.J."/>
            <person name="Klenk H.-P."/>
            <person name="Labutti K."/>
            <person name="Lapidus A."/>
            <person name="Lindquist E."/>
            <person name="Lipzen A."/>
            <person name="Meier-Kolthoff J.P."/>
            <person name="Ohm R.A."/>
            <person name="Otillar R.P."/>
            <person name="Pangilinan J."/>
            <person name="Peng Y."/>
            <person name="Rokas A."/>
            <person name="Rosa C.A."/>
            <person name="Scheuner C."/>
            <person name="Sibirny A.A."/>
            <person name="Slot J.C."/>
            <person name="Stielow J.B."/>
            <person name="Sun H."/>
            <person name="Kurtzman C.P."/>
            <person name="Blackwell M."/>
            <person name="Grigoriev I.V."/>
            <person name="Jeffries T.W."/>
        </authorList>
    </citation>
    <scope>NUCLEOTIDE SEQUENCE [LARGE SCALE GENOMIC DNA]</scope>
    <source>
        <strain evidence="3">NRRL Y-17324</strain>
    </source>
</reference>
<dbReference type="Proteomes" id="UP000094285">
    <property type="component" value="Unassembled WGS sequence"/>
</dbReference>
<dbReference type="OrthoDB" id="5554151at2759"/>
<evidence type="ECO:0008006" key="4">
    <source>
        <dbReference type="Google" id="ProtNLM"/>
    </source>
</evidence>
<evidence type="ECO:0000313" key="3">
    <source>
        <dbReference type="Proteomes" id="UP000094285"/>
    </source>
</evidence>
<dbReference type="GeneID" id="30984380"/>
<dbReference type="EMBL" id="KV453913">
    <property type="protein sequence ID" value="ODV78555.1"/>
    <property type="molecule type" value="Genomic_DNA"/>
</dbReference>
<dbReference type="PANTHER" id="PTHR31654:SF0">
    <property type="entry name" value="SECRETED BETA-GLUCOSIDASE ADG3-RELATED"/>
    <property type="match status" value="1"/>
</dbReference>
<dbReference type="Pfam" id="PF03856">
    <property type="entry name" value="SUN"/>
    <property type="match status" value="1"/>
</dbReference>
<dbReference type="InterPro" id="IPR053088">
    <property type="entry name" value="Beta-glucosidase/SUN-like"/>
</dbReference>